<keyword evidence="1" id="KW-0472">Membrane</keyword>
<dbReference type="Proteomes" id="UP000037773">
    <property type="component" value="Unassembled WGS sequence"/>
</dbReference>
<dbReference type="AlphaFoldDB" id="A0A0M9X5S0"/>
<evidence type="ECO:0000256" key="1">
    <source>
        <dbReference type="SAM" id="Phobius"/>
    </source>
</evidence>
<keyword evidence="1" id="KW-1133">Transmembrane helix</keyword>
<organism evidence="2 3">
    <name type="scientific">Streptomyces caelestis</name>
    <dbReference type="NCBI Taxonomy" id="36816"/>
    <lineage>
        <taxon>Bacteria</taxon>
        <taxon>Bacillati</taxon>
        <taxon>Actinomycetota</taxon>
        <taxon>Actinomycetes</taxon>
        <taxon>Kitasatosporales</taxon>
        <taxon>Streptomycetaceae</taxon>
        <taxon>Streptomyces</taxon>
    </lineage>
</organism>
<feature type="transmembrane region" description="Helical" evidence="1">
    <location>
        <begin position="14"/>
        <end position="35"/>
    </location>
</feature>
<dbReference type="RefSeq" id="WP_053637303.1">
    <property type="nucleotide sequence ID" value="NZ_JBFBKA010000067.1"/>
</dbReference>
<name>A0A0M9X5S0_9ACTN</name>
<reference evidence="2 3" key="1">
    <citation type="submission" date="2015-07" db="EMBL/GenBank/DDBJ databases">
        <authorList>
            <person name="Noorani M."/>
        </authorList>
    </citation>
    <scope>NUCLEOTIDE SEQUENCE [LARGE SCALE GENOMIC DNA]</scope>
    <source>
        <strain evidence="2 3">NRRL B-24567</strain>
    </source>
</reference>
<proteinExistence type="predicted"/>
<dbReference type="PATRIC" id="fig|36816.3.peg.7377"/>
<gene>
    <name evidence="2" type="ORF">ADK41_33905</name>
</gene>
<keyword evidence="1" id="KW-0812">Transmembrane</keyword>
<dbReference type="EMBL" id="LGCN01000248">
    <property type="protein sequence ID" value="KOT29555.1"/>
    <property type="molecule type" value="Genomic_DNA"/>
</dbReference>
<keyword evidence="3" id="KW-1185">Reference proteome</keyword>
<evidence type="ECO:0000313" key="2">
    <source>
        <dbReference type="EMBL" id="KOT29555.1"/>
    </source>
</evidence>
<sequence>MAGEDQVLMTVNDLLALLAAATAVRVFLPDVAAGLRRMLRAGARVGVAELLSTQPARTAATETLTAGTVRDEEA</sequence>
<protein>
    <submittedName>
        <fullName evidence="2">Uncharacterized protein</fullName>
    </submittedName>
</protein>
<evidence type="ECO:0000313" key="3">
    <source>
        <dbReference type="Proteomes" id="UP000037773"/>
    </source>
</evidence>
<accession>A0A0M9X5S0</accession>
<comment type="caution">
    <text evidence="2">The sequence shown here is derived from an EMBL/GenBank/DDBJ whole genome shotgun (WGS) entry which is preliminary data.</text>
</comment>